<comment type="caution">
    <text evidence="1">The sequence shown here is derived from an EMBL/GenBank/DDBJ whole genome shotgun (WGS) entry which is preliminary data.</text>
</comment>
<dbReference type="InterPro" id="IPR036388">
    <property type="entry name" value="WH-like_DNA-bd_sf"/>
</dbReference>
<dbReference type="InterPro" id="IPR009057">
    <property type="entry name" value="Homeodomain-like_sf"/>
</dbReference>
<dbReference type="Pfam" id="PF13384">
    <property type="entry name" value="HTH_23"/>
    <property type="match status" value="1"/>
</dbReference>
<gene>
    <name evidence="1" type="ORF">CJ205_03720</name>
</gene>
<dbReference type="AlphaFoldDB" id="A0A2N6SNA5"/>
<reference evidence="1 2" key="1">
    <citation type="submission" date="2017-09" db="EMBL/GenBank/DDBJ databases">
        <title>Bacterial strain isolated from the female urinary microbiota.</title>
        <authorList>
            <person name="Thomas-White K."/>
            <person name="Kumar N."/>
            <person name="Forster S."/>
            <person name="Putonti C."/>
            <person name="Lawley T."/>
            <person name="Wolfe A.J."/>
        </authorList>
    </citation>
    <scope>NUCLEOTIDE SEQUENCE [LARGE SCALE GENOMIC DNA]</scope>
    <source>
        <strain evidence="1 2">UMB0852</strain>
    </source>
</reference>
<dbReference type="RefSeq" id="WP_102227472.1">
    <property type="nucleotide sequence ID" value="NZ_PNFY01000005.1"/>
</dbReference>
<dbReference type="EMBL" id="PNHE01000011">
    <property type="protein sequence ID" value="PMC58539.1"/>
    <property type="molecule type" value="Genomic_DNA"/>
</dbReference>
<dbReference type="OrthoDB" id="9781005at2"/>
<evidence type="ECO:0000313" key="1">
    <source>
        <dbReference type="EMBL" id="PMC58539.1"/>
    </source>
</evidence>
<dbReference type="Proteomes" id="UP000235682">
    <property type="component" value="Unassembled WGS sequence"/>
</dbReference>
<sequence>MSKYSYQLKLEIIHKRQEGYGPTYLAKTYGIKRRTIKSWLKQYQLHGEEGLQKSLSKTA</sequence>
<accession>A0A2N6SNA5</accession>
<organism evidence="1 2">
    <name type="scientific">Dolosicoccus paucivorans</name>
    <dbReference type="NCBI Taxonomy" id="84521"/>
    <lineage>
        <taxon>Bacteria</taxon>
        <taxon>Bacillati</taxon>
        <taxon>Bacillota</taxon>
        <taxon>Bacilli</taxon>
        <taxon>Lactobacillales</taxon>
        <taxon>Aerococcaceae</taxon>
        <taxon>Dolosicoccus</taxon>
    </lineage>
</organism>
<dbReference type="Gene3D" id="1.10.10.10">
    <property type="entry name" value="Winged helix-like DNA-binding domain superfamily/Winged helix DNA-binding domain"/>
    <property type="match status" value="1"/>
</dbReference>
<dbReference type="SUPFAM" id="SSF46689">
    <property type="entry name" value="Homeodomain-like"/>
    <property type="match status" value="1"/>
</dbReference>
<protein>
    <recommendedName>
        <fullName evidence="3">Helix-turn-helix domain-containing protein</fullName>
    </recommendedName>
</protein>
<keyword evidence="2" id="KW-1185">Reference proteome</keyword>
<evidence type="ECO:0008006" key="3">
    <source>
        <dbReference type="Google" id="ProtNLM"/>
    </source>
</evidence>
<dbReference type="STRING" id="84521.SAMN04487994_10384"/>
<evidence type="ECO:0000313" key="2">
    <source>
        <dbReference type="Proteomes" id="UP000235682"/>
    </source>
</evidence>
<name>A0A2N6SNA5_9LACT</name>
<proteinExistence type="predicted"/>